<protein>
    <submittedName>
        <fullName evidence="1">Uncharacterized protein</fullName>
    </submittedName>
</protein>
<accession>A0ACB8GN02</accession>
<dbReference type="EMBL" id="JAFIQS020000010">
    <property type="protein sequence ID" value="KAH9476949.1"/>
    <property type="molecule type" value="Genomic_DNA"/>
</dbReference>
<keyword evidence="2" id="KW-1185">Reference proteome</keyword>
<comment type="caution">
    <text evidence="1">The sequence shown here is derived from an EMBL/GenBank/DDBJ whole genome shotgun (WGS) entry which is preliminary data.</text>
</comment>
<sequence length="666" mass="75134">MVLQPNGTLQDPKEICRDEFAHKDHLGRQPKDLNLKKEESVTLQKEDPVATIHPNRHLKRTYAFYGDISELDLDIFTNYNHSMPSRTQHPKKPAPAKKRDDVLSNDESNTQSSDSKGDLDSFSEEDDDSEMDPEGLSEEIAAARNPQADNWVFPSVDPEKGKRIEYTKALKKAQIKIGELQVTIRKLHIRNVELATYVMRFKKQKKSQKSKTSQLSNKDKRIAQLGRRFGIMNEPFVPPAAFLVARPSTFSTDAKRYESEMSQLNGVIAELFEEIPKDLHGDLKGSPDFRKTFLNGLHSCRRSMIHQLRSTTASQIFGFSQAFYQVDYDRKNLQQFQNLLKLPGETRYSKFAPILFPNNQKNMKFIFRSCHLAKMLKTVLFGPSSLNSKKKPSGRTQGRMWGLSVVTPGSIALMAVWAIFLHSPDREFASVGAISGIPYERWYMHFKSFLMKSAGKPHIQKLFAWWNGWVFSFTESKQPHVEDEGSSGMEEAELFQSDASSDEEFSNHSDIKEAEREAEAENAAVVAQLSMLQVSNTDIPDVEREAVDGSLSPDSLLSNEEADDQPAPPTNQLEDDRISIKSNITPEATSVHGEEALQMVLDKTPQIPVKATDGKLDKSKQQIGPKGRKKKEVTQAEIVQEQFGENGLSEDVSTEARKGGRALRAR</sequence>
<dbReference type="Proteomes" id="UP000664032">
    <property type="component" value="Unassembled WGS sequence"/>
</dbReference>
<proteinExistence type="predicted"/>
<evidence type="ECO:0000313" key="2">
    <source>
        <dbReference type="Proteomes" id="UP000664032"/>
    </source>
</evidence>
<gene>
    <name evidence="1" type="ORF">JR316_0010865</name>
</gene>
<evidence type="ECO:0000313" key="1">
    <source>
        <dbReference type="EMBL" id="KAH9476949.1"/>
    </source>
</evidence>
<name>A0ACB8GN02_PSICU</name>
<reference evidence="1" key="1">
    <citation type="submission" date="2021-10" db="EMBL/GenBank/DDBJ databases">
        <title>Psilocybe cubensis genome.</title>
        <authorList>
            <person name="Mckernan K.J."/>
            <person name="Crawford S."/>
            <person name="Trippe A."/>
            <person name="Kane L.T."/>
            <person name="Mclaughlin S."/>
        </authorList>
    </citation>
    <scope>NUCLEOTIDE SEQUENCE</scope>
    <source>
        <strain evidence="1">MGC-MH-2018</strain>
    </source>
</reference>
<organism evidence="1 2">
    <name type="scientific">Psilocybe cubensis</name>
    <name type="common">Psychedelic mushroom</name>
    <name type="synonym">Stropharia cubensis</name>
    <dbReference type="NCBI Taxonomy" id="181762"/>
    <lineage>
        <taxon>Eukaryota</taxon>
        <taxon>Fungi</taxon>
        <taxon>Dikarya</taxon>
        <taxon>Basidiomycota</taxon>
        <taxon>Agaricomycotina</taxon>
        <taxon>Agaricomycetes</taxon>
        <taxon>Agaricomycetidae</taxon>
        <taxon>Agaricales</taxon>
        <taxon>Agaricineae</taxon>
        <taxon>Strophariaceae</taxon>
        <taxon>Psilocybe</taxon>
    </lineage>
</organism>